<evidence type="ECO:0000256" key="2">
    <source>
        <dbReference type="ARBA" id="ARBA00005816"/>
    </source>
</evidence>
<dbReference type="InterPro" id="IPR028009">
    <property type="entry name" value="ESCO_Acetyltransf_dom"/>
</dbReference>
<evidence type="ECO:0008006" key="15">
    <source>
        <dbReference type="Google" id="ProtNLM"/>
    </source>
</evidence>
<dbReference type="AlphaFoldDB" id="A0AAN7VZ17"/>
<dbReference type="InterPro" id="IPR028005">
    <property type="entry name" value="AcTrfase_ESCO_Znf_dom"/>
</dbReference>
<feature type="compositionally biased region" description="Polar residues" evidence="10">
    <location>
        <begin position="1"/>
        <end position="23"/>
    </location>
</feature>
<dbReference type="GO" id="GO:0007064">
    <property type="term" value="P:mitotic sister chromatid cohesion"/>
    <property type="evidence" value="ECO:0007669"/>
    <property type="project" value="TreeGrafter"/>
</dbReference>
<name>A0AAN7VZ17_9PEZI</name>
<dbReference type="Proteomes" id="UP001310594">
    <property type="component" value="Unassembled WGS sequence"/>
</dbReference>
<evidence type="ECO:0000256" key="8">
    <source>
        <dbReference type="ARBA" id="ARBA00023306"/>
    </source>
</evidence>
<keyword evidence="6" id="KW-0862">Zinc</keyword>
<evidence type="ECO:0000256" key="6">
    <source>
        <dbReference type="ARBA" id="ARBA00022833"/>
    </source>
</evidence>
<evidence type="ECO:0000256" key="7">
    <source>
        <dbReference type="ARBA" id="ARBA00023242"/>
    </source>
</evidence>
<evidence type="ECO:0000256" key="10">
    <source>
        <dbReference type="SAM" id="MobiDB-lite"/>
    </source>
</evidence>
<feature type="region of interest" description="Disordered" evidence="10">
    <location>
        <begin position="1"/>
        <end position="62"/>
    </location>
</feature>
<dbReference type="PANTHER" id="PTHR45884">
    <property type="entry name" value="N-ACETYLTRANSFERASE ECO"/>
    <property type="match status" value="1"/>
</dbReference>
<keyword evidence="3" id="KW-0808">Transferase</keyword>
<organism evidence="13 14">
    <name type="scientific">Elasticomyces elasticus</name>
    <dbReference type="NCBI Taxonomy" id="574655"/>
    <lineage>
        <taxon>Eukaryota</taxon>
        <taxon>Fungi</taxon>
        <taxon>Dikarya</taxon>
        <taxon>Ascomycota</taxon>
        <taxon>Pezizomycotina</taxon>
        <taxon>Dothideomycetes</taxon>
        <taxon>Dothideomycetidae</taxon>
        <taxon>Mycosphaerellales</taxon>
        <taxon>Teratosphaeriaceae</taxon>
        <taxon>Elasticomyces</taxon>
    </lineage>
</organism>
<dbReference type="GO" id="GO:0061733">
    <property type="term" value="F:protein-lysine-acetyltransferase activity"/>
    <property type="evidence" value="ECO:0007669"/>
    <property type="project" value="TreeGrafter"/>
</dbReference>
<gene>
    <name evidence="13" type="ORF">LTR97_012317</name>
</gene>
<evidence type="ECO:0000313" key="14">
    <source>
        <dbReference type="Proteomes" id="UP001310594"/>
    </source>
</evidence>
<keyword evidence="9" id="KW-0012">Acyltransferase</keyword>
<feature type="domain" description="N-acetyltransferase ESCO zinc-finger" evidence="11">
    <location>
        <begin position="105"/>
        <end position="142"/>
    </location>
</feature>
<dbReference type="Pfam" id="PF13878">
    <property type="entry name" value="zf-C2H2_3"/>
    <property type="match status" value="1"/>
</dbReference>
<evidence type="ECO:0000313" key="13">
    <source>
        <dbReference type="EMBL" id="KAK5690449.1"/>
    </source>
</evidence>
<keyword evidence="8" id="KW-0131">Cell cycle</keyword>
<comment type="subcellular location">
    <subcellularLocation>
        <location evidence="1">Nucleus</location>
    </subcellularLocation>
</comment>
<keyword evidence="7" id="KW-0539">Nucleus</keyword>
<keyword evidence="4" id="KW-0479">Metal-binding</keyword>
<protein>
    <recommendedName>
        <fullName evidence="15">N-acetyltransferase ECO1</fullName>
    </recommendedName>
</protein>
<evidence type="ECO:0000256" key="4">
    <source>
        <dbReference type="ARBA" id="ARBA00022723"/>
    </source>
</evidence>
<dbReference type="EMBL" id="JAVRQU010000025">
    <property type="protein sequence ID" value="KAK5690449.1"/>
    <property type="molecule type" value="Genomic_DNA"/>
</dbReference>
<dbReference type="GO" id="GO:0000785">
    <property type="term" value="C:chromatin"/>
    <property type="evidence" value="ECO:0007669"/>
    <property type="project" value="TreeGrafter"/>
</dbReference>
<dbReference type="Pfam" id="PF13880">
    <property type="entry name" value="Acetyltransf_13"/>
    <property type="match status" value="2"/>
</dbReference>
<feature type="compositionally biased region" description="Basic and acidic residues" evidence="10">
    <location>
        <begin position="24"/>
        <end position="35"/>
    </location>
</feature>
<evidence type="ECO:0000256" key="5">
    <source>
        <dbReference type="ARBA" id="ARBA00022771"/>
    </source>
</evidence>
<feature type="domain" description="N-acetyltransferase ESCO acetyl-transferase" evidence="12">
    <location>
        <begin position="300"/>
        <end position="339"/>
    </location>
</feature>
<evidence type="ECO:0000256" key="1">
    <source>
        <dbReference type="ARBA" id="ARBA00004123"/>
    </source>
</evidence>
<keyword evidence="5" id="KW-0863">Zinc-finger</keyword>
<proteinExistence type="inferred from homology"/>
<sequence>MAFPTSIQHLQLSSDDNTSPSTPQRDRALFSEGIDRALSPPSSPPGFPWEQQTTRNDSRTAPMPAMTAFSVLGKRKALADVPDNVRPTKKAAKASMKADGKALAQMQISLGQEVQKRCKECGMEYVASSAEDRKLHDKFHKQSTEGYDVGKDFVHKVRSHMLFPGAKDTDSICAIDCYDKHHIKQRAKAVLEIVQRELGAVALPENIIWDPHARGAMRPGRQTQFKSYLYIRGTKCVGFLLIEYIDAARYVLASETVQAKTKPSPGGQSALALLKARKSAAADAAREAANRPIQLAEESHPAVMGISRIWTSPHHRHQDIATTLLDKAVLHHAQRHETNMELWACNIRPGPLADWEESLRQLGKPISLRGKEDVAFSQPTEAGARLARRWFGKLYGWSVYTDETVVRVFEGRGGKPGTVLTKRTSR</sequence>
<comment type="caution">
    <text evidence="13">The sequence shown here is derived from an EMBL/GenBank/DDBJ whole genome shotgun (WGS) entry which is preliminary data.</text>
</comment>
<dbReference type="GO" id="GO:0005634">
    <property type="term" value="C:nucleus"/>
    <property type="evidence" value="ECO:0007669"/>
    <property type="project" value="UniProtKB-SubCell"/>
</dbReference>
<evidence type="ECO:0000256" key="9">
    <source>
        <dbReference type="ARBA" id="ARBA00023315"/>
    </source>
</evidence>
<evidence type="ECO:0000259" key="12">
    <source>
        <dbReference type="Pfam" id="PF13880"/>
    </source>
</evidence>
<feature type="domain" description="N-acetyltransferase ESCO acetyl-transferase" evidence="12">
    <location>
        <begin position="371"/>
        <end position="400"/>
    </location>
</feature>
<comment type="similarity">
    <text evidence="2">Belongs to the acetyltransferase family. ECO subfamily.</text>
</comment>
<accession>A0AAN7VZ17</accession>
<dbReference type="PANTHER" id="PTHR45884:SF2">
    <property type="entry name" value="N-ACETYLTRANSFERASE ECO"/>
    <property type="match status" value="1"/>
</dbReference>
<reference evidence="13" key="1">
    <citation type="submission" date="2023-08" db="EMBL/GenBank/DDBJ databases">
        <title>Black Yeasts Isolated from many extreme environments.</title>
        <authorList>
            <person name="Coleine C."/>
            <person name="Stajich J.E."/>
            <person name="Selbmann L."/>
        </authorList>
    </citation>
    <scope>NUCLEOTIDE SEQUENCE</scope>
    <source>
        <strain evidence="13">CCFEE 5810</strain>
    </source>
</reference>
<dbReference type="GO" id="GO:0008270">
    <property type="term" value="F:zinc ion binding"/>
    <property type="evidence" value="ECO:0007669"/>
    <property type="project" value="UniProtKB-KW"/>
</dbReference>
<evidence type="ECO:0000256" key="3">
    <source>
        <dbReference type="ARBA" id="ARBA00022679"/>
    </source>
</evidence>
<evidence type="ECO:0000259" key="11">
    <source>
        <dbReference type="Pfam" id="PF13878"/>
    </source>
</evidence>